<evidence type="ECO:0000256" key="10">
    <source>
        <dbReference type="SAM" id="SignalP"/>
    </source>
</evidence>
<evidence type="ECO:0000256" key="1">
    <source>
        <dbReference type="ARBA" id="ARBA00001231"/>
    </source>
</evidence>
<feature type="active site" description="Proton donor" evidence="8">
    <location>
        <position position="335"/>
    </location>
</feature>
<dbReference type="EMBL" id="JBDJPC010000005">
    <property type="protein sequence ID" value="KAL1501005.1"/>
    <property type="molecule type" value="Genomic_DNA"/>
</dbReference>
<evidence type="ECO:0000256" key="9">
    <source>
        <dbReference type="PIRSR" id="PIRSR001093-2"/>
    </source>
</evidence>
<sequence>MYILAKVAVVLLISLLVMVQGGLPGPQVIATQGAVWPRPQQQNISSENYFVLRPKKFTFAKLNGTETCGLLESAFTRYYEVLQQDAKMTRKKLKKIALGDGFLGYLDELKINLTGKCIDAEYPTLDMDESYKLWVTNERVELQAVTLWGILRGLETFSQLVHLDNQESFLRINSSTIKDFPRYKHRGLLIDSSRHFLTLEKILRTLDAMVYNKMNALHWHIVDDQSFPFVSVKFPELSQKGAYHPYTKVYSPEDVKYIIKYARVRGIRVLPEFDTPGHTASWGQSHPELLTPCEIFATYGPMDPSKDTTFTFLQEFFTEIRGVFKDNFIHLGGDEVDFSCWQQSDNITSFMKTHSIATYEALESYYIQKVMDLVEKLQYNSIVWQEVFSNGAKLPENTLVHVWKRVDWKDTLKNVTASGKQALFSACWYLDTLNSGGDWEDFYYCDPSEFDGTAQEEELILGGEACMWGEVVNDYNLISRVWPRASAVAEKLWSPYSDSYDLDEPRKRLEEHTCRMNRRGVEAEPPNGPGFCN</sequence>
<dbReference type="InterPro" id="IPR029019">
    <property type="entry name" value="HEX_eukaryotic_N"/>
</dbReference>
<dbReference type="GO" id="GO:1901135">
    <property type="term" value="P:carbohydrate derivative metabolic process"/>
    <property type="evidence" value="ECO:0007669"/>
    <property type="project" value="UniProtKB-ARBA"/>
</dbReference>
<keyword evidence="3 10" id="KW-0732">Signal</keyword>
<dbReference type="InterPro" id="IPR015883">
    <property type="entry name" value="Glyco_hydro_20_cat"/>
</dbReference>
<dbReference type="SUPFAM" id="SSF51445">
    <property type="entry name" value="(Trans)glycosidases"/>
    <property type="match status" value="1"/>
</dbReference>
<dbReference type="InterPro" id="IPR029018">
    <property type="entry name" value="Hex-like_dom2"/>
</dbReference>
<dbReference type="AlphaFoldDB" id="A0ABD1EQW5"/>
<evidence type="ECO:0000256" key="7">
    <source>
        <dbReference type="PIRNR" id="PIRNR001093"/>
    </source>
</evidence>
<evidence type="ECO:0000256" key="5">
    <source>
        <dbReference type="ARBA" id="ARBA00023180"/>
    </source>
</evidence>
<dbReference type="Gene3D" id="3.30.379.10">
    <property type="entry name" value="Chitobiase/beta-hexosaminidase domain 2-like"/>
    <property type="match status" value="1"/>
</dbReference>
<dbReference type="EC" id="3.2.1.52" evidence="7"/>
<organism evidence="13 14">
    <name type="scientific">Hypothenemus hampei</name>
    <name type="common">Coffee berry borer</name>
    <dbReference type="NCBI Taxonomy" id="57062"/>
    <lineage>
        <taxon>Eukaryota</taxon>
        <taxon>Metazoa</taxon>
        <taxon>Ecdysozoa</taxon>
        <taxon>Arthropoda</taxon>
        <taxon>Hexapoda</taxon>
        <taxon>Insecta</taxon>
        <taxon>Pterygota</taxon>
        <taxon>Neoptera</taxon>
        <taxon>Endopterygota</taxon>
        <taxon>Coleoptera</taxon>
        <taxon>Polyphaga</taxon>
        <taxon>Cucujiformia</taxon>
        <taxon>Curculionidae</taxon>
        <taxon>Scolytinae</taxon>
        <taxon>Hypothenemus</taxon>
    </lineage>
</organism>
<dbReference type="CDD" id="cd06562">
    <property type="entry name" value="GH20_HexA_HexB-like"/>
    <property type="match status" value="1"/>
</dbReference>
<reference evidence="13 14" key="1">
    <citation type="submission" date="2024-05" db="EMBL/GenBank/DDBJ databases">
        <title>Genetic variation in Jamaican populations of the coffee berry borer (Hypothenemus hampei).</title>
        <authorList>
            <person name="Errbii M."/>
            <person name="Myrie A."/>
        </authorList>
    </citation>
    <scope>NUCLEOTIDE SEQUENCE [LARGE SCALE GENOMIC DNA]</scope>
    <source>
        <strain evidence="13">JA-Hopewell-2020-01-JO</strain>
        <tissue evidence="13">Whole body</tissue>
    </source>
</reference>
<dbReference type="Proteomes" id="UP001566132">
    <property type="component" value="Unassembled WGS sequence"/>
</dbReference>
<dbReference type="GO" id="GO:0004563">
    <property type="term" value="F:beta-N-acetylhexosaminidase activity"/>
    <property type="evidence" value="ECO:0007669"/>
    <property type="project" value="UniProtKB-EC"/>
</dbReference>
<evidence type="ECO:0000259" key="11">
    <source>
        <dbReference type="Pfam" id="PF00728"/>
    </source>
</evidence>
<dbReference type="PANTHER" id="PTHR22600:SF21">
    <property type="entry name" value="BETA-HEXOSAMINIDASE A"/>
    <property type="match status" value="1"/>
</dbReference>
<comment type="similarity">
    <text evidence="2 7">Belongs to the glycosyl hydrolase 20 family.</text>
</comment>
<dbReference type="Gene3D" id="3.20.20.80">
    <property type="entry name" value="Glycosidases"/>
    <property type="match status" value="1"/>
</dbReference>
<name>A0ABD1EQW5_HYPHA</name>
<keyword evidence="5" id="KW-0325">Glycoprotein</keyword>
<evidence type="ECO:0000259" key="12">
    <source>
        <dbReference type="Pfam" id="PF14845"/>
    </source>
</evidence>
<evidence type="ECO:0000256" key="3">
    <source>
        <dbReference type="ARBA" id="ARBA00022729"/>
    </source>
</evidence>
<feature type="domain" description="Beta-hexosaminidase eukaryotic type N-terminal" evidence="12">
    <location>
        <begin position="35"/>
        <end position="160"/>
    </location>
</feature>
<dbReference type="InterPro" id="IPR017853">
    <property type="entry name" value="GH"/>
</dbReference>
<dbReference type="PRINTS" id="PR00738">
    <property type="entry name" value="GLHYDRLASE20"/>
</dbReference>
<evidence type="ECO:0000256" key="6">
    <source>
        <dbReference type="ARBA" id="ARBA00023295"/>
    </source>
</evidence>
<keyword evidence="6 7" id="KW-0326">Glycosidase</keyword>
<dbReference type="Pfam" id="PF00728">
    <property type="entry name" value="Glyco_hydro_20"/>
    <property type="match status" value="1"/>
</dbReference>
<feature type="disulfide bond" evidence="9">
    <location>
        <begin position="514"/>
        <end position="532"/>
    </location>
</feature>
<feature type="disulfide bond" evidence="9">
    <location>
        <begin position="68"/>
        <end position="117"/>
    </location>
</feature>
<comment type="caution">
    <text evidence="13">The sequence shown here is derived from an EMBL/GenBank/DDBJ whole genome shotgun (WGS) entry which is preliminary data.</text>
</comment>
<evidence type="ECO:0000313" key="14">
    <source>
        <dbReference type="Proteomes" id="UP001566132"/>
    </source>
</evidence>
<dbReference type="PANTHER" id="PTHR22600">
    <property type="entry name" value="BETA-HEXOSAMINIDASE"/>
    <property type="match status" value="1"/>
</dbReference>
<keyword evidence="4 7" id="KW-0378">Hydrolase</keyword>
<feature type="disulfide bond" evidence="9">
    <location>
        <begin position="293"/>
        <end position="340"/>
    </location>
</feature>
<evidence type="ECO:0000256" key="2">
    <source>
        <dbReference type="ARBA" id="ARBA00006285"/>
    </source>
</evidence>
<accession>A0ABD1EQW5</accession>
<dbReference type="FunFam" id="3.20.20.80:FF:000063">
    <property type="entry name" value="Beta-hexosaminidase"/>
    <property type="match status" value="1"/>
</dbReference>
<protein>
    <recommendedName>
        <fullName evidence="7">Beta-hexosaminidase</fullName>
        <ecNumber evidence="7">3.2.1.52</ecNumber>
    </recommendedName>
</protein>
<dbReference type="Pfam" id="PF14845">
    <property type="entry name" value="Glycohydro_20b2"/>
    <property type="match status" value="1"/>
</dbReference>
<evidence type="ECO:0000313" key="13">
    <source>
        <dbReference type="EMBL" id="KAL1501005.1"/>
    </source>
</evidence>
<proteinExistence type="inferred from homology"/>
<dbReference type="InterPro" id="IPR025705">
    <property type="entry name" value="Beta_hexosaminidase_sua/sub"/>
</dbReference>
<feature type="domain" description="Glycoside hydrolase family 20 catalytic" evidence="11">
    <location>
        <begin position="183"/>
        <end position="495"/>
    </location>
</feature>
<comment type="catalytic activity">
    <reaction evidence="1 7">
        <text>Hydrolysis of terminal non-reducing N-acetyl-D-hexosamine residues in N-acetyl-beta-D-hexosaminides.</text>
        <dbReference type="EC" id="3.2.1.52"/>
    </reaction>
</comment>
<feature type="chain" id="PRO_5044892443" description="Beta-hexosaminidase" evidence="10">
    <location>
        <begin position="22"/>
        <end position="533"/>
    </location>
</feature>
<feature type="signal peptide" evidence="10">
    <location>
        <begin position="1"/>
        <end position="21"/>
    </location>
</feature>
<keyword evidence="14" id="KW-1185">Reference proteome</keyword>
<gene>
    <name evidence="13" type="ORF">ABEB36_006411</name>
</gene>
<evidence type="ECO:0000256" key="8">
    <source>
        <dbReference type="PIRSR" id="PIRSR001093-1"/>
    </source>
</evidence>
<dbReference type="SUPFAM" id="SSF55545">
    <property type="entry name" value="beta-N-acetylhexosaminidase-like domain"/>
    <property type="match status" value="1"/>
</dbReference>
<dbReference type="PIRSF" id="PIRSF001093">
    <property type="entry name" value="B-hxosamndse_ab_euk"/>
    <property type="match status" value="1"/>
</dbReference>
<evidence type="ECO:0000256" key="4">
    <source>
        <dbReference type="ARBA" id="ARBA00022801"/>
    </source>
</evidence>
<keyword evidence="9" id="KW-1015">Disulfide bond</keyword>